<dbReference type="OrthoDB" id="5843041at2759"/>
<comment type="caution">
    <text evidence="2">The sequence shown here is derived from an EMBL/GenBank/DDBJ whole genome shotgun (WGS) entry which is preliminary data.</text>
</comment>
<feature type="signal peptide" evidence="1">
    <location>
        <begin position="1"/>
        <end position="17"/>
    </location>
</feature>
<proteinExistence type="predicted"/>
<dbReference type="EMBL" id="CADEPM010000004">
    <property type="protein sequence ID" value="CAB3404680.1"/>
    <property type="molecule type" value="Genomic_DNA"/>
</dbReference>
<organism evidence="2 3">
    <name type="scientific">Caenorhabditis bovis</name>
    <dbReference type="NCBI Taxonomy" id="2654633"/>
    <lineage>
        <taxon>Eukaryota</taxon>
        <taxon>Metazoa</taxon>
        <taxon>Ecdysozoa</taxon>
        <taxon>Nematoda</taxon>
        <taxon>Chromadorea</taxon>
        <taxon>Rhabditida</taxon>
        <taxon>Rhabditina</taxon>
        <taxon>Rhabditomorpha</taxon>
        <taxon>Rhabditoidea</taxon>
        <taxon>Rhabditidae</taxon>
        <taxon>Peloderinae</taxon>
        <taxon>Caenorhabditis</taxon>
    </lineage>
</organism>
<keyword evidence="3" id="KW-1185">Reference proteome</keyword>
<dbReference type="Proteomes" id="UP000494206">
    <property type="component" value="Unassembled WGS sequence"/>
</dbReference>
<sequence length="243" mass="26660">MMRNLVFASLLFPTVLGLTCTVCEFKLLPPHSTSCNETCEGDVCFIVVNKFFNGTINAGCMHLRDDDKFTEEAVCQRTAYDNRCACDTGDKCNDPKAKLSSFTFTENPVLGDYQWVPQIQPSMATVRTEEPLDLDPLNGTVLSNDEEIIKSSELEAIVTDNRNKTDTESEEQLLTVTTTVGINEGMSSHGSTRGWGTIEMANVTQYRGAPAPNISVVRDENDPNSSQISALLLALLVPLVLLL</sequence>
<reference evidence="2 3" key="1">
    <citation type="submission" date="2020-04" db="EMBL/GenBank/DDBJ databases">
        <authorList>
            <person name="Laetsch R D."/>
            <person name="Stevens L."/>
            <person name="Kumar S."/>
            <person name="Blaxter L. M."/>
        </authorList>
    </citation>
    <scope>NUCLEOTIDE SEQUENCE [LARGE SCALE GENOMIC DNA]</scope>
</reference>
<protein>
    <recommendedName>
        <fullName evidence="4">UPAR/Ly6 domain-containing protein</fullName>
    </recommendedName>
</protein>
<gene>
    <name evidence="2" type="ORF">CBOVIS_LOCUS6973</name>
</gene>
<accession>A0A8S1ETP7</accession>
<feature type="chain" id="PRO_5035785786" description="UPAR/Ly6 domain-containing protein" evidence="1">
    <location>
        <begin position="18"/>
        <end position="243"/>
    </location>
</feature>
<evidence type="ECO:0000313" key="2">
    <source>
        <dbReference type="EMBL" id="CAB3404680.1"/>
    </source>
</evidence>
<name>A0A8S1ETP7_9PELO</name>
<keyword evidence="1" id="KW-0732">Signal</keyword>
<evidence type="ECO:0000313" key="3">
    <source>
        <dbReference type="Proteomes" id="UP000494206"/>
    </source>
</evidence>
<evidence type="ECO:0008006" key="4">
    <source>
        <dbReference type="Google" id="ProtNLM"/>
    </source>
</evidence>
<dbReference type="AlphaFoldDB" id="A0A8S1ETP7"/>
<evidence type="ECO:0000256" key="1">
    <source>
        <dbReference type="SAM" id="SignalP"/>
    </source>
</evidence>